<dbReference type="EMBL" id="JANPWZ010000979">
    <property type="protein sequence ID" value="KAJ3569984.1"/>
    <property type="molecule type" value="Genomic_DNA"/>
</dbReference>
<dbReference type="Pfam" id="PF14856">
    <property type="entry name" value="Hce2"/>
    <property type="match status" value="1"/>
</dbReference>
<feature type="signal peptide" evidence="1">
    <location>
        <begin position="1"/>
        <end position="15"/>
    </location>
</feature>
<keyword evidence="1" id="KW-0732">Signal</keyword>
<feature type="domain" description="Ecp2 effector protein-like" evidence="2">
    <location>
        <begin position="43"/>
        <end position="132"/>
    </location>
</feature>
<feature type="chain" id="PRO_5040964227" description="Ecp2 effector protein-like domain-containing protein" evidence="1">
    <location>
        <begin position="16"/>
        <end position="165"/>
    </location>
</feature>
<keyword evidence="4" id="KW-1185">Reference proteome</keyword>
<dbReference type="VEuPathDB" id="FungiDB:F4678DRAFT_12864"/>
<dbReference type="InterPro" id="IPR029226">
    <property type="entry name" value="Ecp2-like"/>
</dbReference>
<gene>
    <name evidence="3" type="ORF">NPX13_g5888</name>
</gene>
<comment type="caution">
    <text evidence="3">The sequence shown here is derived from an EMBL/GenBank/DDBJ whole genome shotgun (WGS) entry which is preliminary data.</text>
</comment>
<protein>
    <recommendedName>
        <fullName evidence="2">Ecp2 effector protein-like domain-containing protein</fullName>
    </recommendedName>
</protein>
<evidence type="ECO:0000256" key="1">
    <source>
        <dbReference type="SAM" id="SignalP"/>
    </source>
</evidence>
<organism evidence="3 4">
    <name type="scientific">Xylaria arbuscula</name>
    <dbReference type="NCBI Taxonomy" id="114810"/>
    <lineage>
        <taxon>Eukaryota</taxon>
        <taxon>Fungi</taxon>
        <taxon>Dikarya</taxon>
        <taxon>Ascomycota</taxon>
        <taxon>Pezizomycotina</taxon>
        <taxon>Sordariomycetes</taxon>
        <taxon>Xylariomycetidae</taxon>
        <taxon>Xylariales</taxon>
        <taxon>Xylariaceae</taxon>
        <taxon>Xylaria</taxon>
    </lineage>
</organism>
<evidence type="ECO:0000313" key="4">
    <source>
        <dbReference type="Proteomes" id="UP001148614"/>
    </source>
</evidence>
<sequence length="165" mass="17700">MKLYALLAVLPAALAVPGTISFKRLEPAPFAPATTEQGAFARCEGEDHHRANLAHPADMLDCLEISSWATANNGMWVLKATSTSTNTTTDDAGADDHDWHALYGYGNCALFVKYTEPTSVGNADVVKLIETIHMSDGMRLGPVEEVGSFCGCQAGVDVKFWLRGP</sequence>
<accession>A0A9W8NDL9</accession>
<name>A0A9W8NDL9_9PEZI</name>
<dbReference type="AlphaFoldDB" id="A0A9W8NDL9"/>
<dbReference type="Proteomes" id="UP001148614">
    <property type="component" value="Unassembled WGS sequence"/>
</dbReference>
<evidence type="ECO:0000259" key="2">
    <source>
        <dbReference type="Pfam" id="PF14856"/>
    </source>
</evidence>
<reference evidence="3" key="1">
    <citation type="submission" date="2022-07" db="EMBL/GenBank/DDBJ databases">
        <title>Genome Sequence of Xylaria arbuscula.</title>
        <authorList>
            <person name="Buettner E."/>
        </authorList>
    </citation>
    <scope>NUCLEOTIDE SEQUENCE</scope>
    <source>
        <strain evidence="3">VT107</strain>
    </source>
</reference>
<proteinExistence type="predicted"/>
<evidence type="ECO:0000313" key="3">
    <source>
        <dbReference type="EMBL" id="KAJ3569984.1"/>
    </source>
</evidence>